<keyword evidence="3" id="KW-0274">FAD</keyword>
<organism evidence="7 8">
    <name type="scientific">Capronia epimyces CBS 606.96</name>
    <dbReference type="NCBI Taxonomy" id="1182542"/>
    <lineage>
        <taxon>Eukaryota</taxon>
        <taxon>Fungi</taxon>
        <taxon>Dikarya</taxon>
        <taxon>Ascomycota</taxon>
        <taxon>Pezizomycotina</taxon>
        <taxon>Eurotiomycetes</taxon>
        <taxon>Chaetothyriomycetidae</taxon>
        <taxon>Chaetothyriales</taxon>
        <taxon>Herpotrichiellaceae</taxon>
        <taxon>Capronia</taxon>
    </lineage>
</organism>
<dbReference type="InterPro" id="IPR036188">
    <property type="entry name" value="FAD/NAD-bd_sf"/>
</dbReference>
<keyword evidence="2" id="KW-0285">Flavoprotein</keyword>
<evidence type="ECO:0000313" key="8">
    <source>
        <dbReference type="Proteomes" id="UP000019478"/>
    </source>
</evidence>
<dbReference type="Gene3D" id="3.50.50.60">
    <property type="entry name" value="FAD/NAD(P)-binding domain"/>
    <property type="match status" value="2"/>
</dbReference>
<accession>W9Y4T5</accession>
<gene>
    <name evidence="7" type="ORF">A1O3_04478</name>
</gene>
<name>W9Y4T5_9EURO</name>
<reference evidence="7 8" key="1">
    <citation type="submission" date="2013-03" db="EMBL/GenBank/DDBJ databases">
        <title>The Genome Sequence of Capronia epimyces CBS 606.96.</title>
        <authorList>
            <consortium name="The Broad Institute Genomics Platform"/>
            <person name="Cuomo C."/>
            <person name="de Hoog S."/>
            <person name="Gorbushina A."/>
            <person name="Walker B."/>
            <person name="Young S.K."/>
            <person name="Zeng Q."/>
            <person name="Gargeya S."/>
            <person name="Fitzgerald M."/>
            <person name="Haas B."/>
            <person name="Abouelleil A."/>
            <person name="Allen A.W."/>
            <person name="Alvarado L."/>
            <person name="Arachchi H.M."/>
            <person name="Berlin A.M."/>
            <person name="Chapman S.B."/>
            <person name="Gainer-Dewar J."/>
            <person name="Goldberg J."/>
            <person name="Griggs A."/>
            <person name="Gujja S."/>
            <person name="Hansen M."/>
            <person name="Howarth C."/>
            <person name="Imamovic A."/>
            <person name="Ireland A."/>
            <person name="Larimer J."/>
            <person name="McCowan C."/>
            <person name="Murphy C."/>
            <person name="Pearson M."/>
            <person name="Poon T.W."/>
            <person name="Priest M."/>
            <person name="Roberts A."/>
            <person name="Saif S."/>
            <person name="Shea T."/>
            <person name="Sisk P."/>
            <person name="Sykes S."/>
            <person name="Wortman J."/>
            <person name="Nusbaum C."/>
            <person name="Birren B."/>
        </authorList>
    </citation>
    <scope>NUCLEOTIDE SEQUENCE [LARGE SCALE GENOMIC DNA]</scope>
    <source>
        <strain evidence="7 8">CBS 606.96</strain>
    </source>
</reference>
<dbReference type="GO" id="GO:0004499">
    <property type="term" value="F:N,N-dimethylaniline monooxygenase activity"/>
    <property type="evidence" value="ECO:0007669"/>
    <property type="project" value="InterPro"/>
</dbReference>
<sequence>MIEKHPKRVAVVGAGISGVTSAAHLLKQGLEVTLFERSGIEGGVWHFDERPALEPPYPNETPSRGDYETRPESASLTPPAEVGDQQEDIEIAHAPPGPCYAGLKNNVSTRMMRTSLQAWPEGTPDFVSQSVLEEYVQTIAKVHGVSAIAHYNTRVEQVRKLGTEWLVRTTTLQKAPATLGGSRLVENRWLFDAVVVASGHYHMPRVPDIPGLGEWKQAWPNRVWHSKGYRNPRIFKDQNVLLIGAGVSSVDIAKESIPYAKHVYQSSRGGAFDLPSSFLPENATRVGGVKEFRLNTTQDVESSASQPIPGTVVLTDGQELTDIHSVVLCTGYITSYPFLSHLHADTKSVDEADEFVLVTREGEMVHNLHKDIFYIEDPSLAFVGAPYHIATFSLFDFQAQVVARVLGGKGLLPSKEQMRGEYQERVKTKGLGRTFHSLRGLGEEQTYVAGLVQWMNESAAELGIEDKMQGHTAEWHQADVDRQELIRLIRGIPDPK</sequence>
<comment type="similarity">
    <text evidence="1">Belongs to the FMO family.</text>
</comment>
<dbReference type="InterPro" id="IPR000960">
    <property type="entry name" value="Flavin_mOase"/>
</dbReference>
<dbReference type="AlphaFoldDB" id="W9Y4T5"/>
<evidence type="ECO:0000256" key="4">
    <source>
        <dbReference type="ARBA" id="ARBA00022857"/>
    </source>
</evidence>
<dbReference type="HOGENOM" id="CLU_006909_5_2_1"/>
<dbReference type="SUPFAM" id="SSF51905">
    <property type="entry name" value="FAD/NAD(P)-binding domain"/>
    <property type="match status" value="2"/>
</dbReference>
<feature type="region of interest" description="Disordered" evidence="6">
    <location>
        <begin position="46"/>
        <end position="80"/>
    </location>
</feature>
<keyword evidence="5" id="KW-0560">Oxidoreductase</keyword>
<dbReference type="RefSeq" id="XP_007732797.1">
    <property type="nucleotide sequence ID" value="XM_007734607.1"/>
</dbReference>
<evidence type="ECO:0000256" key="1">
    <source>
        <dbReference type="ARBA" id="ARBA00009183"/>
    </source>
</evidence>
<evidence type="ECO:0000256" key="2">
    <source>
        <dbReference type="ARBA" id="ARBA00022630"/>
    </source>
</evidence>
<protein>
    <recommendedName>
        <fullName evidence="9">FAD dependent oxidoreductase domain-containing protein</fullName>
    </recommendedName>
</protein>
<dbReference type="PANTHER" id="PTHR23023">
    <property type="entry name" value="DIMETHYLANILINE MONOOXYGENASE"/>
    <property type="match status" value="1"/>
</dbReference>
<evidence type="ECO:0000256" key="3">
    <source>
        <dbReference type="ARBA" id="ARBA00022827"/>
    </source>
</evidence>
<proteinExistence type="inferred from homology"/>
<keyword evidence="8" id="KW-1185">Reference proteome</keyword>
<dbReference type="eggNOG" id="KOG1399">
    <property type="taxonomic scope" value="Eukaryota"/>
</dbReference>
<dbReference type="Proteomes" id="UP000019478">
    <property type="component" value="Unassembled WGS sequence"/>
</dbReference>
<evidence type="ECO:0000256" key="5">
    <source>
        <dbReference type="ARBA" id="ARBA00023002"/>
    </source>
</evidence>
<dbReference type="Pfam" id="PF00743">
    <property type="entry name" value="FMO-like"/>
    <property type="match status" value="3"/>
</dbReference>
<dbReference type="GO" id="GO:0050661">
    <property type="term" value="F:NADP binding"/>
    <property type="evidence" value="ECO:0007669"/>
    <property type="project" value="InterPro"/>
</dbReference>
<evidence type="ECO:0000313" key="7">
    <source>
        <dbReference type="EMBL" id="EXJ87518.1"/>
    </source>
</evidence>
<dbReference type="PRINTS" id="PR00419">
    <property type="entry name" value="ADXRDTASE"/>
</dbReference>
<evidence type="ECO:0008006" key="9">
    <source>
        <dbReference type="Google" id="ProtNLM"/>
    </source>
</evidence>
<keyword evidence="4" id="KW-0521">NADP</keyword>
<dbReference type="GeneID" id="19168597"/>
<dbReference type="GO" id="GO:0050660">
    <property type="term" value="F:flavin adenine dinucleotide binding"/>
    <property type="evidence" value="ECO:0007669"/>
    <property type="project" value="InterPro"/>
</dbReference>
<dbReference type="EMBL" id="AMGY01000003">
    <property type="protein sequence ID" value="EXJ87518.1"/>
    <property type="molecule type" value="Genomic_DNA"/>
</dbReference>
<dbReference type="OrthoDB" id="66881at2759"/>
<comment type="caution">
    <text evidence="7">The sequence shown here is derived from an EMBL/GenBank/DDBJ whole genome shotgun (WGS) entry which is preliminary data.</text>
</comment>
<dbReference type="InterPro" id="IPR050346">
    <property type="entry name" value="FMO-like"/>
</dbReference>
<dbReference type="PIRSF" id="PIRSF000332">
    <property type="entry name" value="FMO"/>
    <property type="match status" value="1"/>
</dbReference>
<evidence type="ECO:0000256" key="6">
    <source>
        <dbReference type="SAM" id="MobiDB-lite"/>
    </source>
</evidence>
<dbReference type="InterPro" id="IPR020946">
    <property type="entry name" value="Flavin_mOase-like"/>
</dbReference>